<dbReference type="STRING" id="43151.W5JLK7"/>
<gene>
    <name evidence="1" type="ORF">AND_004484</name>
</gene>
<reference evidence="1 3" key="1">
    <citation type="journal article" date="2010" name="BMC Genomics">
        <title>Combination of measures distinguishes pre-miRNAs from other stem-loops in the genome of the newly sequenced Anopheles darlingi.</title>
        <authorList>
            <person name="Mendes N.D."/>
            <person name="Freitas A.T."/>
            <person name="Vasconcelos A.T."/>
            <person name="Sagot M.F."/>
        </authorList>
    </citation>
    <scope>NUCLEOTIDE SEQUENCE</scope>
</reference>
<evidence type="ECO:0000313" key="2">
    <source>
        <dbReference type="EnsemblMetazoa" id="ADAC004484-PA"/>
    </source>
</evidence>
<dbReference type="EnsemblMetazoa" id="ADAC004484-RA">
    <property type="protein sequence ID" value="ADAC004484-PA"/>
    <property type="gene ID" value="ADAC004484"/>
</dbReference>
<dbReference type="VEuPathDB" id="VectorBase:ADAC004484"/>
<accession>W5JLK7</accession>
<dbReference type="AlphaFoldDB" id="W5JLK7"/>
<protein>
    <submittedName>
        <fullName evidence="1 2">Uncharacterized protein</fullName>
    </submittedName>
</protein>
<dbReference type="PANTHER" id="PTHR17695">
    <property type="entry name" value="SMALL SUBUNIT PROCESSOME COMPONENT 20 HOMOLOG"/>
    <property type="match status" value="1"/>
</dbReference>
<dbReference type="GO" id="GO:0030686">
    <property type="term" value="C:90S preribosome"/>
    <property type="evidence" value="ECO:0007669"/>
    <property type="project" value="TreeGrafter"/>
</dbReference>
<dbReference type="Proteomes" id="UP000000673">
    <property type="component" value="Unassembled WGS sequence"/>
</dbReference>
<dbReference type="eggNOG" id="KOG1823">
    <property type="taxonomic scope" value="Eukaryota"/>
</dbReference>
<sequence>MQTQHIAQTSGHGDAEKPDTLPQQFTYYTFTLNIGRICRRCSYSFYKLREEIFGNNPGVSKGKRSRELQASNNFQFKSFRDRIKEVDIRRSAFYHVETSEDKLSEQGGTFFYSALKTWSVLNLTNEYAEYQRKFQDSNTLTLLIFNKDAIMTHLLSCLRETSDAAVQPLLELVVAVAKDLRKEFYNYFSSVFDVLASFLRSASADRVELTLICLAHLFKALRGILRNHFTNTFELLSPLLNESNSVVHAVNFATECLGYLARDLNEKRTLIDMLLKFQMQSDGRSSVCGHVLFEILNGVQNQFHTTAKQTLQQYFDILQQLNQEDGDHLQEILTQTITDIVDYIHPGDIIIFWEAVQNTIEHCIDLLCIQQTEVPSSKTDAKLITYLTRILQLAGIALEYNDGKLLGNSAPVAVSQLIRLLTFVPSSSEEFSETIVNHIIILLRSKNIHLSHLEASRLARNMMMLNQRSLYERNIPYEQPWEDLSSDMGNSKDADDTSKTILVKVMPCLIKKQNIDYNNVRFQLLNMLRSCTGFCRSQGDRIVDSFFSFLSTTNIENDGNEDTTTSIIETKRHKRGPDRQQILLCYLNICSELDKEMIEEKVDKLYAVFEKFISSRNEELQQAALNELWHFTGHAPGIGKELDFYDNITHLQPHQHGKALKRFANQLQYVMPTGRQSAGQLLKDLFQRLPKD</sequence>
<dbReference type="PANTHER" id="PTHR17695:SF11">
    <property type="entry name" value="SMALL SUBUNIT PROCESSOME COMPONENT 20 HOMOLOG"/>
    <property type="match status" value="1"/>
</dbReference>
<organism evidence="1">
    <name type="scientific">Anopheles darlingi</name>
    <name type="common">Mosquito</name>
    <dbReference type="NCBI Taxonomy" id="43151"/>
    <lineage>
        <taxon>Eukaryota</taxon>
        <taxon>Metazoa</taxon>
        <taxon>Ecdysozoa</taxon>
        <taxon>Arthropoda</taxon>
        <taxon>Hexapoda</taxon>
        <taxon>Insecta</taxon>
        <taxon>Pterygota</taxon>
        <taxon>Neoptera</taxon>
        <taxon>Endopterygota</taxon>
        <taxon>Diptera</taxon>
        <taxon>Nematocera</taxon>
        <taxon>Culicoidea</taxon>
        <taxon>Culicidae</taxon>
        <taxon>Anophelinae</taxon>
        <taxon>Anopheles</taxon>
    </lineage>
</organism>
<dbReference type="InterPro" id="IPR011989">
    <property type="entry name" value="ARM-like"/>
</dbReference>
<proteinExistence type="predicted"/>
<reference evidence="1" key="3">
    <citation type="journal article" date="2013" name="Nucleic Acids Res.">
        <title>The genome of Anopheles darlingi, the main neotropical malaria vector.</title>
        <authorList>
            <person name="Marinotti O."/>
            <person name="Cerqueira G.C."/>
            <person name="de Almeida L.G."/>
            <person name="Ferro M.I."/>
            <person name="Loreto E.L."/>
            <person name="Zaha A."/>
            <person name="Teixeira S.M."/>
            <person name="Wespiser A.R."/>
            <person name="Almeida E Silva A."/>
            <person name="Schlindwein A.D."/>
            <person name="Pacheco A.C."/>
            <person name="Silva A.L."/>
            <person name="Graveley B.R."/>
            <person name="Walenz B.P."/>
            <person name="Lima Bde A."/>
            <person name="Ribeiro C.A."/>
            <person name="Nunes-Silva C.G."/>
            <person name="de Carvalho C.R."/>
            <person name="Soares C.M."/>
            <person name="de Menezes C.B."/>
            <person name="Matiolli C."/>
            <person name="Caffrey D."/>
            <person name="Araujo D.A."/>
            <person name="de Oliveira D.M."/>
            <person name="Golenbock D."/>
            <person name="Grisard E.C."/>
            <person name="Fantinatti-Garboggini F."/>
            <person name="de Carvalho F.M."/>
            <person name="Barcellos F.G."/>
            <person name="Prosdocimi F."/>
            <person name="May G."/>
            <person name="Azevedo Junior G.M."/>
            <person name="Guimaraes G.M."/>
            <person name="Goldman G.H."/>
            <person name="Padilha I.Q."/>
            <person name="Batista Jda S."/>
            <person name="Ferro J.A."/>
            <person name="Ribeiro J.M."/>
            <person name="Fietto J.L."/>
            <person name="Dabbas K.M."/>
            <person name="Cerdeira L."/>
            <person name="Agnez-Lima L.F."/>
            <person name="Brocchi M."/>
            <person name="de Carvalho M.O."/>
            <person name="Teixeira Mde M."/>
            <person name="Diniz Maia Mde M."/>
            <person name="Goldman M.H."/>
            <person name="Cruz Schneider M.P."/>
            <person name="Felipe M.S."/>
            <person name="Hungria M."/>
            <person name="Nicolas M.F."/>
            <person name="Pereira M."/>
            <person name="Montes M.A."/>
            <person name="Cantao M.E."/>
            <person name="Vincentz M."/>
            <person name="Rafael M.S."/>
            <person name="Silverman N."/>
            <person name="Stoco P.H."/>
            <person name="Souza R.C."/>
            <person name="Vicentini R."/>
            <person name="Gazzinelli R.T."/>
            <person name="Neves Rde O."/>
            <person name="Silva R."/>
            <person name="Astolfi-Filho S."/>
            <person name="Maciel T.E."/>
            <person name="Urmenyi T.P."/>
            <person name="Tadei W.P."/>
            <person name="Camargo E.P."/>
            <person name="de Vasconcelos A.T."/>
        </authorList>
    </citation>
    <scope>NUCLEOTIDE SEQUENCE</scope>
</reference>
<dbReference type="EMBL" id="ADMH02001185">
    <property type="protein sequence ID" value="ETN63790.1"/>
    <property type="molecule type" value="Genomic_DNA"/>
</dbReference>
<evidence type="ECO:0000313" key="3">
    <source>
        <dbReference type="Proteomes" id="UP000000673"/>
    </source>
</evidence>
<reference evidence="2" key="4">
    <citation type="submission" date="2015-06" db="UniProtKB">
        <authorList>
            <consortium name="EnsemblMetazoa"/>
        </authorList>
    </citation>
    <scope>IDENTIFICATION</scope>
</reference>
<name>W5JLK7_ANODA</name>
<dbReference type="HOGENOM" id="CLU_398075_0_0_1"/>
<evidence type="ECO:0000313" key="1">
    <source>
        <dbReference type="EMBL" id="ETN63790.1"/>
    </source>
</evidence>
<dbReference type="Gene3D" id="1.25.10.10">
    <property type="entry name" value="Leucine-rich Repeat Variant"/>
    <property type="match status" value="1"/>
</dbReference>
<dbReference type="GO" id="GO:0032040">
    <property type="term" value="C:small-subunit processome"/>
    <property type="evidence" value="ECO:0007669"/>
    <property type="project" value="TreeGrafter"/>
</dbReference>
<reference evidence="1" key="2">
    <citation type="submission" date="2010-05" db="EMBL/GenBank/DDBJ databases">
        <authorList>
            <person name="Almeida L.G."/>
            <person name="Nicolas M.F."/>
            <person name="Souza R.C."/>
            <person name="Vasconcelos A.T.R."/>
        </authorList>
    </citation>
    <scope>NUCLEOTIDE SEQUENCE</scope>
</reference>
<dbReference type="InterPro" id="IPR052575">
    <property type="entry name" value="SSU_processome_comp_20"/>
</dbReference>
<dbReference type="SUPFAM" id="SSF48371">
    <property type="entry name" value="ARM repeat"/>
    <property type="match status" value="1"/>
</dbReference>
<dbReference type="VEuPathDB" id="VectorBase:ADAR2_000733"/>
<keyword evidence="3" id="KW-1185">Reference proteome</keyword>
<dbReference type="InterPro" id="IPR016024">
    <property type="entry name" value="ARM-type_fold"/>
</dbReference>